<keyword evidence="3" id="KW-1185">Reference proteome</keyword>
<evidence type="ECO:0000313" key="3">
    <source>
        <dbReference type="Proteomes" id="UP000246464"/>
    </source>
</evidence>
<protein>
    <submittedName>
        <fullName evidence="2">Putative zinc finger BED domain-containing protein 1-like</fullName>
    </submittedName>
</protein>
<reference evidence="2 3" key="1">
    <citation type="submission" date="2017-12" db="EMBL/GenBank/DDBJ databases">
        <title>Integrating genomic resources of turbot (Scophthalmus maximus) in depth evaluation of genetic and physical mapping variation across individuals.</title>
        <authorList>
            <person name="Martinez P."/>
        </authorList>
    </citation>
    <scope>NUCLEOTIDE SEQUENCE [LARGE SCALE GENOMIC DNA]</scope>
</reference>
<gene>
    <name evidence="2" type="ORF">SMAX5B_001263</name>
</gene>
<evidence type="ECO:0000313" key="2">
    <source>
        <dbReference type="EMBL" id="AWP07928.1"/>
    </source>
</evidence>
<feature type="non-terminal residue" evidence="2">
    <location>
        <position position="151"/>
    </location>
</feature>
<accession>A0A2U9BUJ9</accession>
<organism evidence="2 3">
    <name type="scientific">Scophthalmus maximus</name>
    <name type="common">Turbot</name>
    <name type="synonym">Psetta maxima</name>
    <dbReference type="NCBI Taxonomy" id="52904"/>
    <lineage>
        <taxon>Eukaryota</taxon>
        <taxon>Metazoa</taxon>
        <taxon>Chordata</taxon>
        <taxon>Craniata</taxon>
        <taxon>Vertebrata</taxon>
        <taxon>Euteleostomi</taxon>
        <taxon>Actinopterygii</taxon>
        <taxon>Neopterygii</taxon>
        <taxon>Teleostei</taxon>
        <taxon>Neoteleostei</taxon>
        <taxon>Acanthomorphata</taxon>
        <taxon>Carangaria</taxon>
        <taxon>Pleuronectiformes</taxon>
        <taxon>Pleuronectoidei</taxon>
        <taxon>Scophthalmidae</taxon>
        <taxon>Scophthalmus</taxon>
    </lineage>
</organism>
<proteinExistence type="predicted"/>
<sequence>METDEKHDESTSGLRYHLDDKQRPQFEQAVSPIHTRLDDRVQSQNEERHLKSFALTVQKTTTRHYASVAKAWGAQQKNQEAAKATLCKQKHKLTMLTTTEWDKLQRLATILEPCRYVPLEVRLQVSCSVVLPALRHLDRTMEVSDEDPAYM</sequence>
<name>A0A2U9BUJ9_SCOMX</name>
<evidence type="ECO:0000256" key="1">
    <source>
        <dbReference type="SAM" id="MobiDB-lite"/>
    </source>
</evidence>
<dbReference type="Proteomes" id="UP000246464">
    <property type="component" value="Chromosome 10"/>
</dbReference>
<feature type="region of interest" description="Disordered" evidence="1">
    <location>
        <begin position="1"/>
        <end position="23"/>
    </location>
</feature>
<dbReference type="EMBL" id="CP026252">
    <property type="protein sequence ID" value="AWP07928.1"/>
    <property type="molecule type" value="Genomic_DNA"/>
</dbReference>
<dbReference type="AlphaFoldDB" id="A0A2U9BUJ9"/>